<dbReference type="NCBIfam" id="NF009069">
    <property type="entry name" value="PRK12404.1"/>
    <property type="match status" value="1"/>
</dbReference>
<proteinExistence type="predicted"/>
<name>A0A3D8P322_9THEO</name>
<dbReference type="Gene3D" id="3.40.47.40">
    <property type="entry name" value="Stage V sporulation protein AD"/>
    <property type="match status" value="1"/>
</dbReference>
<protein>
    <submittedName>
        <fullName evidence="1">Stage V sporulation protein AD</fullName>
    </submittedName>
</protein>
<organism evidence="1 2">
    <name type="scientific">Ammonifex thiophilus</name>
    <dbReference type="NCBI Taxonomy" id="444093"/>
    <lineage>
        <taxon>Bacteria</taxon>
        <taxon>Bacillati</taxon>
        <taxon>Bacillota</taxon>
        <taxon>Clostridia</taxon>
        <taxon>Thermoanaerobacterales</taxon>
        <taxon>Thermoanaerobacteraceae</taxon>
        <taxon>Ammonifex</taxon>
    </lineage>
</organism>
<evidence type="ECO:0000313" key="1">
    <source>
        <dbReference type="EMBL" id="RDV83019.1"/>
    </source>
</evidence>
<dbReference type="AlphaFoldDB" id="A0A3D8P322"/>
<comment type="caution">
    <text evidence="1">The sequence shown here is derived from an EMBL/GenBank/DDBJ whole genome shotgun (WGS) entry which is preliminary data.</text>
</comment>
<dbReference type="OrthoDB" id="9770068at2"/>
<gene>
    <name evidence="1" type="primary">spoVAD</name>
    <name evidence="1" type="ORF">DXX99_06370</name>
</gene>
<dbReference type="NCBIfam" id="NF006160">
    <property type="entry name" value="PRK08304.1"/>
    <property type="match status" value="1"/>
</dbReference>
<accession>A0A3D8P322</accession>
<dbReference type="Proteomes" id="UP000256329">
    <property type="component" value="Unassembled WGS sequence"/>
</dbReference>
<dbReference type="Pfam" id="PF07451">
    <property type="entry name" value="SpoVAD"/>
    <property type="match status" value="1"/>
</dbReference>
<reference evidence="1 2" key="1">
    <citation type="submission" date="2018-08" db="EMBL/GenBank/DDBJ databases">
        <title>Form III RuBisCO-mediated autotrophy in Thermodesulfobium bacteria.</title>
        <authorList>
            <person name="Toshchakov S.V."/>
            <person name="Kublanov I.V."/>
            <person name="Frolov E."/>
            <person name="Bonch-Osmolovskaya E.A."/>
            <person name="Tourova T.P."/>
            <person name="Chernych N.A."/>
            <person name="Lebedinsky A.V."/>
        </authorList>
    </citation>
    <scope>NUCLEOTIDE SEQUENCE [LARGE SCALE GENOMIC DNA]</scope>
    <source>
        <strain evidence="1 2">SR</strain>
    </source>
</reference>
<sequence length="337" mass="35852">MPAPKRIGSQTVAFAQPPVILATAALAGAKEGQGPLRPTFDKVIEDPYYGEDSWEKAERRFLQEALEKALAKANLRPEQVDYLLAGDLLNQIVAANFAARALGIPYVGLYGACATIYEGLALGAMLIDGGFADYVLIGSSSHYSTAERQFRFPTEHGSQRPPTAQWTVTGAGAILLGRQGKGPRVTHATIGRVIDLGSTDPMNMGAAMAPAAANTIVSHLSDLGRQVTDYDLILTGDLGYYGRELLLALCREYGYELGERHNDCGLMIFDRQKQDVHAGGSGCGCPAVVTCGYLFQELSAGRLRRVLGIGTGALMSPITTKQGDTIPAIAHAVVLEA</sequence>
<dbReference type="SUPFAM" id="SSF53901">
    <property type="entry name" value="Thiolase-like"/>
    <property type="match status" value="1"/>
</dbReference>
<evidence type="ECO:0000313" key="2">
    <source>
        <dbReference type="Proteomes" id="UP000256329"/>
    </source>
</evidence>
<dbReference type="PIRSF" id="PIRSF011570">
    <property type="entry name" value="SpoVAD"/>
    <property type="match status" value="1"/>
</dbReference>
<dbReference type="NCBIfam" id="TIGR02845">
    <property type="entry name" value="spore_V_AD"/>
    <property type="match status" value="1"/>
</dbReference>
<dbReference type="GO" id="GO:0016746">
    <property type="term" value="F:acyltransferase activity"/>
    <property type="evidence" value="ECO:0007669"/>
    <property type="project" value="InterPro"/>
</dbReference>
<dbReference type="EMBL" id="QSLN01000007">
    <property type="protein sequence ID" value="RDV83019.1"/>
    <property type="molecule type" value="Genomic_DNA"/>
</dbReference>
<keyword evidence="2" id="KW-1185">Reference proteome</keyword>
<dbReference type="InterPro" id="IPR010894">
    <property type="entry name" value="SpoVAD"/>
</dbReference>
<dbReference type="InterPro" id="IPR038369">
    <property type="entry name" value="SpoVAD_sf"/>
</dbReference>
<dbReference type="InterPro" id="IPR016039">
    <property type="entry name" value="Thiolase-like"/>
</dbReference>
<dbReference type="RefSeq" id="WP_115792663.1">
    <property type="nucleotide sequence ID" value="NZ_QSLN01000007.1"/>
</dbReference>